<comment type="caution">
    <text evidence="3">The sequence shown here is derived from an EMBL/GenBank/DDBJ whole genome shotgun (WGS) entry which is preliminary data.</text>
</comment>
<evidence type="ECO:0000256" key="1">
    <source>
        <dbReference type="ARBA" id="ARBA00022679"/>
    </source>
</evidence>
<gene>
    <name evidence="3" type="ORF">A3E29_02265</name>
</gene>
<protein>
    <recommendedName>
        <fullName evidence="2">Methyltransferase domain-containing protein</fullName>
    </recommendedName>
</protein>
<dbReference type="Pfam" id="PF13649">
    <property type="entry name" value="Methyltransf_25"/>
    <property type="match status" value="1"/>
</dbReference>
<dbReference type="Gene3D" id="3.40.50.150">
    <property type="entry name" value="Vaccinia Virus protein VP39"/>
    <property type="match status" value="1"/>
</dbReference>
<evidence type="ECO:0000313" key="3">
    <source>
        <dbReference type="EMBL" id="OGE90597.1"/>
    </source>
</evidence>
<dbReference type="SUPFAM" id="SSF53335">
    <property type="entry name" value="S-adenosyl-L-methionine-dependent methyltransferases"/>
    <property type="match status" value="1"/>
</dbReference>
<dbReference type="CDD" id="cd02440">
    <property type="entry name" value="AdoMet_MTases"/>
    <property type="match status" value="1"/>
</dbReference>
<dbReference type="EMBL" id="MFEY01000005">
    <property type="protein sequence ID" value="OGE90597.1"/>
    <property type="molecule type" value="Genomic_DNA"/>
</dbReference>
<dbReference type="GO" id="GO:0016740">
    <property type="term" value="F:transferase activity"/>
    <property type="evidence" value="ECO:0007669"/>
    <property type="project" value="UniProtKB-KW"/>
</dbReference>
<dbReference type="InterPro" id="IPR041698">
    <property type="entry name" value="Methyltransf_25"/>
</dbReference>
<evidence type="ECO:0000313" key="4">
    <source>
        <dbReference type="Proteomes" id="UP000177682"/>
    </source>
</evidence>
<organism evidence="3 4">
    <name type="scientific">Candidatus Doudnabacteria bacterium RIFCSPHIGHO2_12_FULL_48_16</name>
    <dbReference type="NCBI Taxonomy" id="1817838"/>
    <lineage>
        <taxon>Bacteria</taxon>
        <taxon>Candidatus Doudnaibacteriota</taxon>
    </lineage>
</organism>
<dbReference type="Proteomes" id="UP000177682">
    <property type="component" value="Unassembled WGS sequence"/>
</dbReference>
<dbReference type="AlphaFoldDB" id="A0A1F5PL63"/>
<feature type="domain" description="Methyltransferase" evidence="2">
    <location>
        <begin position="46"/>
        <end position="143"/>
    </location>
</feature>
<evidence type="ECO:0000259" key="2">
    <source>
        <dbReference type="Pfam" id="PF13649"/>
    </source>
</evidence>
<accession>A0A1F5PL63</accession>
<dbReference type="PANTHER" id="PTHR43861:SF2">
    <property type="entry name" value="CARBOXY-S-ADENOSYL-L-METHIONINE SYNTHASE"/>
    <property type="match status" value="1"/>
</dbReference>
<keyword evidence="1" id="KW-0808">Transferase</keyword>
<dbReference type="PANTHER" id="PTHR43861">
    <property type="entry name" value="TRANS-ACONITATE 2-METHYLTRANSFERASE-RELATED"/>
    <property type="match status" value="1"/>
</dbReference>
<name>A0A1F5PL63_9BACT</name>
<sequence>MKDNWHDPKFAMGWDADAAVNNPSRARLLDLLLTIITDSYSNDGMILDLGFGTGLVEEMIFNKIPAAQIVGVDSSEAMIAKAEDRLKGRNMITIQHDLNEIKNLKLPQGQYQFAITSFALHEIPSIHKQEIFKFIYKNLVSGGMYVLVDRFKIESDSLASAYESQWRSQTKSATWTDWKEPFAEYKKRMSIKEDFPDLVEDQLAWLRESGFKAACLQLEFDRGLIVGLKS</sequence>
<proteinExistence type="predicted"/>
<reference evidence="3 4" key="1">
    <citation type="journal article" date="2016" name="Nat. Commun.">
        <title>Thousands of microbial genomes shed light on interconnected biogeochemical processes in an aquifer system.</title>
        <authorList>
            <person name="Anantharaman K."/>
            <person name="Brown C.T."/>
            <person name="Hug L.A."/>
            <person name="Sharon I."/>
            <person name="Castelle C.J."/>
            <person name="Probst A.J."/>
            <person name="Thomas B.C."/>
            <person name="Singh A."/>
            <person name="Wilkins M.J."/>
            <person name="Karaoz U."/>
            <person name="Brodie E.L."/>
            <person name="Williams K.H."/>
            <person name="Hubbard S.S."/>
            <person name="Banfield J.F."/>
        </authorList>
    </citation>
    <scope>NUCLEOTIDE SEQUENCE [LARGE SCALE GENOMIC DNA]</scope>
</reference>
<dbReference type="InterPro" id="IPR029063">
    <property type="entry name" value="SAM-dependent_MTases_sf"/>
</dbReference>